<evidence type="ECO:0000313" key="1">
    <source>
        <dbReference type="EMBL" id="MBB6068939.1"/>
    </source>
</evidence>
<reference evidence="1 2" key="1">
    <citation type="submission" date="2020-08" db="EMBL/GenBank/DDBJ databases">
        <title>Genomic Encyclopedia of Type Strains, Phase IV (KMG-IV): sequencing the most valuable type-strain genomes for metagenomic binning, comparative biology and taxonomic classification.</title>
        <authorList>
            <person name="Goeker M."/>
        </authorList>
    </citation>
    <scope>NUCLEOTIDE SEQUENCE [LARGE SCALE GENOMIC DNA]</scope>
    <source>
        <strain evidence="1 2">DSM 29007</strain>
    </source>
</reference>
<dbReference type="AlphaFoldDB" id="A0A841GRN4"/>
<keyword evidence="2" id="KW-1185">Reference proteome</keyword>
<sequence>MGAPRLRTDFNGLFGDVLCLSHEDTCPGENGEHVALRPGMIVTAYDEDVDDEGRRDDLIASGVVEPSPSWLQCTGSRWVLLIDHHGVRNESDLRPPS</sequence>
<organism evidence="1 2">
    <name type="scientific">Longimicrobium terrae</name>
    <dbReference type="NCBI Taxonomy" id="1639882"/>
    <lineage>
        <taxon>Bacteria</taxon>
        <taxon>Pseudomonadati</taxon>
        <taxon>Gemmatimonadota</taxon>
        <taxon>Longimicrobiia</taxon>
        <taxon>Longimicrobiales</taxon>
        <taxon>Longimicrobiaceae</taxon>
        <taxon>Longimicrobium</taxon>
    </lineage>
</organism>
<gene>
    <name evidence="1" type="ORF">HNQ61_000550</name>
</gene>
<evidence type="ECO:0000313" key="2">
    <source>
        <dbReference type="Proteomes" id="UP000582837"/>
    </source>
</evidence>
<name>A0A841GRN4_9BACT</name>
<accession>A0A841GRN4</accession>
<comment type="caution">
    <text evidence="1">The sequence shown here is derived from an EMBL/GenBank/DDBJ whole genome shotgun (WGS) entry which is preliminary data.</text>
</comment>
<dbReference type="RefSeq" id="WP_170031470.1">
    <property type="nucleotide sequence ID" value="NZ_JABDTL010000001.1"/>
</dbReference>
<dbReference type="EMBL" id="JACHIA010000001">
    <property type="protein sequence ID" value="MBB6068939.1"/>
    <property type="molecule type" value="Genomic_DNA"/>
</dbReference>
<dbReference type="Proteomes" id="UP000582837">
    <property type="component" value="Unassembled WGS sequence"/>
</dbReference>
<protein>
    <submittedName>
        <fullName evidence="1">Uncharacterized protein</fullName>
    </submittedName>
</protein>
<proteinExistence type="predicted"/>